<accession>A0A0K8P9R9</accession>
<feature type="transmembrane region" description="Helical" evidence="6">
    <location>
        <begin position="86"/>
        <end position="112"/>
    </location>
</feature>
<feature type="transmembrane region" description="Helical" evidence="6">
    <location>
        <begin position="222"/>
        <end position="242"/>
    </location>
</feature>
<reference evidence="7" key="1">
    <citation type="journal article" date="2015" name="Genome Announc.">
        <title>Draft Genome Sequence of Anaerolineae Strain TC1, a Novel Isolate from a Methanogenic Wastewater Treatment System.</title>
        <authorList>
            <person name="Matsuura N."/>
            <person name="Tourlousse D.M."/>
            <person name="Sun L."/>
            <person name="Toyonaga M."/>
            <person name="Kuroda K."/>
            <person name="Ohashi A."/>
            <person name="Cruz R."/>
            <person name="Yamaguchi T."/>
            <person name="Sekiguchi Y."/>
        </authorList>
    </citation>
    <scope>NUCLEOTIDE SEQUENCE [LARGE SCALE GENOMIC DNA]</scope>
    <source>
        <strain evidence="7">TC1</strain>
    </source>
</reference>
<organism evidence="7">
    <name type="scientific">Flexilinea flocculi</name>
    <dbReference type="NCBI Taxonomy" id="1678840"/>
    <lineage>
        <taxon>Bacteria</taxon>
        <taxon>Bacillati</taxon>
        <taxon>Chloroflexota</taxon>
        <taxon>Anaerolineae</taxon>
        <taxon>Anaerolineales</taxon>
        <taxon>Anaerolineaceae</taxon>
        <taxon>Flexilinea</taxon>
    </lineage>
</organism>
<dbReference type="Pfam" id="PF01943">
    <property type="entry name" value="Polysacc_synt"/>
    <property type="match status" value="1"/>
</dbReference>
<dbReference type="InterPro" id="IPR002797">
    <property type="entry name" value="Polysacc_synth"/>
</dbReference>
<feature type="transmembrane region" description="Helical" evidence="6">
    <location>
        <begin position="329"/>
        <end position="351"/>
    </location>
</feature>
<dbReference type="PANTHER" id="PTHR30250:SF11">
    <property type="entry name" value="O-ANTIGEN TRANSPORTER-RELATED"/>
    <property type="match status" value="1"/>
</dbReference>
<feature type="transmembrane region" description="Helical" evidence="6">
    <location>
        <begin position="449"/>
        <end position="470"/>
    </location>
</feature>
<dbReference type="EMBL" id="DF968179">
    <property type="protein sequence ID" value="GAP39376.1"/>
    <property type="molecule type" value="Genomic_DNA"/>
</dbReference>
<feature type="transmembrane region" description="Helical" evidence="6">
    <location>
        <begin position="295"/>
        <end position="317"/>
    </location>
</feature>
<feature type="transmembrane region" description="Helical" evidence="6">
    <location>
        <begin position="363"/>
        <end position="383"/>
    </location>
</feature>
<feature type="transmembrane region" description="Helical" evidence="6">
    <location>
        <begin position="422"/>
        <end position="443"/>
    </location>
</feature>
<dbReference type="Proteomes" id="UP000053370">
    <property type="component" value="Unassembled WGS sequence"/>
</dbReference>
<evidence type="ECO:0000313" key="7">
    <source>
        <dbReference type="EMBL" id="GAP39376.1"/>
    </source>
</evidence>
<evidence type="ECO:0000256" key="2">
    <source>
        <dbReference type="ARBA" id="ARBA00022475"/>
    </source>
</evidence>
<keyword evidence="5 6" id="KW-0472">Membrane</keyword>
<feature type="transmembrane region" description="Helical" evidence="6">
    <location>
        <begin position="14"/>
        <end position="35"/>
    </location>
</feature>
<dbReference type="OrthoDB" id="1495589at2"/>
<sequence length="491" mass="54964">MEENKKENTIVKNMVLYGLGGAMSQAAGLITLPIMTRVLSSHDYGAIEVITAATGYFSLLIGLNTMSGLYRFFYAADEQTHDRKSLVSTTFLFVFLTGFMIALLSILLSPIFSQNLFNDLSYSGIIRLAFSALIPVAVYTYSLCLLRIQNKALPYILTAVAVSVIYMGSIILFIAVLHSGISGYYYSQIIANTIGACIALFLSRQYLGFQFSPYWFKKLAKYSFPLVPGTLFGWSLSANNRIFLNASTSQVEVAYYGLANKATVIITLATQAFCNAWEPTMYSLLDKTEKIRKTLPAMLSLYTFGALAICTAVMTIARELFLFLAPPEYLAGIGLLGIMQLRWIFTMGVYLIDPGTAKTGKTYWVSIILGIAVLVNLGSNWLLTSKMGLYGAVISELLGYVAAMSGRWVISNRFFPIQWNYRYFLSLLVCYGITCWMQTRVIFGNISWGWSFLLRSLFALFFLIFAWFTLDRESRNIVTSSVQPLKKKIIR</sequence>
<evidence type="ECO:0000256" key="1">
    <source>
        <dbReference type="ARBA" id="ARBA00004651"/>
    </source>
</evidence>
<evidence type="ECO:0000256" key="6">
    <source>
        <dbReference type="SAM" id="Phobius"/>
    </source>
</evidence>
<feature type="transmembrane region" description="Helical" evidence="6">
    <location>
        <begin position="55"/>
        <end position="74"/>
    </location>
</feature>
<dbReference type="GO" id="GO:0005886">
    <property type="term" value="C:plasma membrane"/>
    <property type="evidence" value="ECO:0007669"/>
    <property type="project" value="UniProtKB-SubCell"/>
</dbReference>
<keyword evidence="4 6" id="KW-1133">Transmembrane helix</keyword>
<feature type="transmembrane region" description="Helical" evidence="6">
    <location>
        <begin position="389"/>
        <end position="410"/>
    </location>
</feature>
<dbReference type="AlphaFoldDB" id="A0A0K8P9R9"/>
<dbReference type="STRING" id="1678840.ATC1_11306"/>
<dbReference type="InterPro" id="IPR050833">
    <property type="entry name" value="Poly_Biosynth_Transport"/>
</dbReference>
<feature type="transmembrane region" description="Helical" evidence="6">
    <location>
        <begin position="153"/>
        <end position="177"/>
    </location>
</feature>
<evidence type="ECO:0000256" key="3">
    <source>
        <dbReference type="ARBA" id="ARBA00022692"/>
    </source>
</evidence>
<keyword evidence="8" id="KW-1185">Reference proteome</keyword>
<feature type="transmembrane region" description="Helical" evidence="6">
    <location>
        <begin position="124"/>
        <end position="146"/>
    </location>
</feature>
<dbReference type="RefSeq" id="WP_062277568.1">
    <property type="nucleotide sequence ID" value="NZ_DF968179.1"/>
</dbReference>
<name>A0A0K8P9R9_9CHLR</name>
<evidence type="ECO:0000313" key="8">
    <source>
        <dbReference type="Proteomes" id="UP000053370"/>
    </source>
</evidence>
<keyword evidence="2" id="KW-1003">Cell membrane</keyword>
<feature type="transmembrane region" description="Helical" evidence="6">
    <location>
        <begin position="183"/>
        <end position="202"/>
    </location>
</feature>
<evidence type="ECO:0000256" key="4">
    <source>
        <dbReference type="ARBA" id="ARBA00022989"/>
    </source>
</evidence>
<comment type="subcellular location">
    <subcellularLocation>
        <location evidence="1">Cell membrane</location>
        <topology evidence="1">Multi-pass membrane protein</topology>
    </subcellularLocation>
</comment>
<dbReference type="PANTHER" id="PTHR30250">
    <property type="entry name" value="PST FAMILY PREDICTED COLANIC ACID TRANSPORTER"/>
    <property type="match status" value="1"/>
</dbReference>
<proteinExistence type="predicted"/>
<feature type="transmembrane region" description="Helical" evidence="6">
    <location>
        <begin position="254"/>
        <end position="274"/>
    </location>
</feature>
<protein>
    <submittedName>
        <fullName evidence="7">Membrane protein</fullName>
    </submittedName>
</protein>
<keyword evidence="3 6" id="KW-0812">Transmembrane</keyword>
<gene>
    <name evidence="7" type="ORF">ATC1_11306</name>
</gene>
<evidence type="ECO:0000256" key="5">
    <source>
        <dbReference type="ARBA" id="ARBA00023136"/>
    </source>
</evidence>